<dbReference type="RefSeq" id="WP_284386642.1">
    <property type="nucleotide sequence ID" value="NZ_BSNK01000001.1"/>
</dbReference>
<gene>
    <name evidence="1" type="ORF">GCM10007853_01950</name>
</gene>
<organism evidence="1 2">
    <name type="scientific">Algimonas ampicilliniresistens</name>
    <dbReference type="NCBI Taxonomy" id="1298735"/>
    <lineage>
        <taxon>Bacteria</taxon>
        <taxon>Pseudomonadati</taxon>
        <taxon>Pseudomonadota</taxon>
        <taxon>Alphaproteobacteria</taxon>
        <taxon>Maricaulales</taxon>
        <taxon>Robiginitomaculaceae</taxon>
        <taxon>Algimonas</taxon>
    </lineage>
</organism>
<dbReference type="InterPro" id="IPR005501">
    <property type="entry name" value="LamB/YcsF/PxpA-like"/>
</dbReference>
<proteinExistence type="predicted"/>
<keyword evidence="2" id="KW-1185">Reference proteome</keyword>
<evidence type="ECO:0000313" key="2">
    <source>
        <dbReference type="Proteomes" id="UP001161391"/>
    </source>
</evidence>
<accession>A0ABQ5V469</accession>
<dbReference type="Gene3D" id="3.20.20.370">
    <property type="entry name" value="Glycoside hydrolase/deacetylase"/>
    <property type="match status" value="1"/>
</dbReference>
<name>A0ABQ5V469_9PROT</name>
<dbReference type="PANTHER" id="PTHR30292:SF0">
    <property type="entry name" value="5-OXOPROLINASE SUBUNIT A"/>
    <property type="match status" value="1"/>
</dbReference>
<dbReference type="EMBL" id="BSNK01000001">
    <property type="protein sequence ID" value="GLQ22321.1"/>
    <property type="molecule type" value="Genomic_DNA"/>
</dbReference>
<reference evidence="1" key="1">
    <citation type="journal article" date="2014" name="Int. J. Syst. Evol. Microbiol.">
        <title>Complete genome of a new Firmicutes species belonging to the dominant human colonic microbiota ('Ruminococcus bicirculans') reveals two chromosomes and a selective capacity to utilize plant glucans.</title>
        <authorList>
            <consortium name="NISC Comparative Sequencing Program"/>
            <person name="Wegmann U."/>
            <person name="Louis P."/>
            <person name="Goesmann A."/>
            <person name="Henrissat B."/>
            <person name="Duncan S.H."/>
            <person name="Flint H.J."/>
        </authorList>
    </citation>
    <scope>NUCLEOTIDE SEQUENCE</scope>
    <source>
        <strain evidence="1">NBRC 108219</strain>
    </source>
</reference>
<dbReference type="InterPro" id="IPR011330">
    <property type="entry name" value="Glyco_hydro/deAcase_b/a-brl"/>
</dbReference>
<dbReference type="Proteomes" id="UP001161391">
    <property type="component" value="Unassembled WGS sequence"/>
</dbReference>
<dbReference type="SUPFAM" id="SSF88713">
    <property type="entry name" value="Glycoside hydrolase/deacetylase"/>
    <property type="match status" value="1"/>
</dbReference>
<sequence length="257" mass="26640">MKTIDLNADIGEADNPDWAAAEAAILSHISSANIACGGHAGDDASMRTTVRGALANGVAIGAHPAYPDRENFGRRSLVLGQDIGESELVRSLTAQIVRLVEIAADEGATVTYVKPHGQLYNDAVGDARKANLIARTIASIDSNLTLLGGPNSEMGKAARAHGLSFVAEGFIDRRYSDDGHLISRTQPGAVIKDQADRLDQACSLATSGEVQTASGGRLDIQARSLCVHGDSAGAVETARQARAAIEATGVVIKAFAA</sequence>
<dbReference type="Pfam" id="PF03746">
    <property type="entry name" value="LamB_YcsF"/>
    <property type="match status" value="1"/>
</dbReference>
<dbReference type="PANTHER" id="PTHR30292">
    <property type="entry name" value="UNCHARACTERIZED PROTEIN YBGL-RELATED"/>
    <property type="match status" value="1"/>
</dbReference>
<evidence type="ECO:0000313" key="1">
    <source>
        <dbReference type="EMBL" id="GLQ22321.1"/>
    </source>
</evidence>
<protein>
    <submittedName>
        <fullName evidence="1">UPF0271 protein</fullName>
    </submittedName>
</protein>
<comment type="caution">
    <text evidence="1">The sequence shown here is derived from an EMBL/GenBank/DDBJ whole genome shotgun (WGS) entry which is preliminary data.</text>
</comment>
<dbReference type="NCBIfam" id="NF003814">
    <property type="entry name" value="PRK05406.1-3"/>
    <property type="match status" value="1"/>
</dbReference>
<dbReference type="CDD" id="cd10801">
    <property type="entry name" value="LamB_YcsF_like_1"/>
    <property type="match status" value="1"/>
</dbReference>
<dbReference type="NCBIfam" id="NF003816">
    <property type="entry name" value="PRK05406.1-5"/>
    <property type="match status" value="1"/>
</dbReference>
<reference evidence="1" key="2">
    <citation type="submission" date="2023-01" db="EMBL/GenBank/DDBJ databases">
        <title>Draft genome sequence of Algimonas ampicilliniresistens strain NBRC 108219.</title>
        <authorList>
            <person name="Sun Q."/>
            <person name="Mori K."/>
        </authorList>
    </citation>
    <scope>NUCLEOTIDE SEQUENCE</scope>
    <source>
        <strain evidence="1">NBRC 108219</strain>
    </source>
</reference>